<reference evidence="1" key="1">
    <citation type="submission" date="2010-09" db="EMBL/GenBank/DDBJ databases">
        <authorList>
            <person name="Daugherty S.C."/>
            <person name="Kilian M."/>
            <person name="Tettelin H."/>
        </authorList>
    </citation>
    <scope>NUCLEOTIDE SEQUENCE [LARGE SCALE GENOMIC DNA]</scope>
    <source>
        <strain evidence="1">SK1302</strain>
    </source>
</reference>
<organism evidence="1">
    <name type="scientific">Streptococcus infantis SK1302</name>
    <dbReference type="NCBI Taxonomy" id="871237"/>
    <lineage>
        <taxon>Bacteria</taxon>
        <taxon>Bacillati</taxon>
        <taxon>Bacillota</taxon>
        <taxon>Bacilli</taxon>
        <taxon>Lactobacillales</taxon>
        <taxon>Streptococcaceae</taxon>
        <taxon>Streptococcus</taxon>
    </lineage>
</organism>
<sequence length="42" mass="4715">MGTGIICILQGKMENLLLFIWKKQKKRGVSGKSCQCGQEVPY</sequence>
<evidence type="ECO:0000313" key="1">
    <source>
        <dbReference type="EMBL" id="EFO53504.1"/>
    </source>
</evidence>
<name>A0ABN0B2S5_9STRE</name>
<gene>
    <name evidence="1" type="ORF">SIN_1772</name>
</gene>
<comment type="caution">
    <text evidence="1">The sequence shown here is derived from an EMBL/GenBank/DDBJ whole genome shotgun (WGS) entry which is preliminary data.</text>
</comment>
<dbReference type="EMBL" id="AEDY01000119">
    <property type="protein sequence ID" value="EFO53504.1"/>
    <property type="molecule type" value="Genomic_DNA"/>
</dbReference>
<proteinExistence type="predicted"/>
<accession>A0ABN0B2S5</accession>
<protein>
    <submittedName>
        <fullName evidence="1">Uncharacterized protein</fullName>
    </submittedName>
</protein>